<dbReference type="SUPFAM" id="SSF56801">
    <property type="entry name" value="Acetyl-CoA synthetase-like"/>
    <property type="match status" value="1"/>
</dbReference>
<comment type="caution">
    <text evidence="4">The sequence shown here is derived from an EMBL/GenBank/DDBJ whole genome shotgun (WGS) entry which is preliminary data.</text>
</comment>
<accession>A0ABW5MXN8</accession>
<feature type="domain" description="AMP-dependent synthetase/ligase" evidence="3">
    <location>
        <begin position="55"/>
        <end position="200"/>
    </location>
</feature>
<organism evidence="4 5">
    <name type="scientific">Croceitalea marina</name>
    <dbReference type="NCBI Taxonomy" id="1775166"/>
    <lineage>
        <taxon>Bacteria</taxon>
        <taxon>Pseudomonadati</taxon>
        <taxon>Bacteroidota</taxon>
        <taxon>Flavobacteriia</taxon>
        <taxon>Flavobacteriales</taxon>
        <taxon>Flavobacteriaceae</taxon>
        <taxon>Croceitalea</taxon>
    </lineage>
</organism>
<dbReference type="Gene3D" id="3.30.300.30">
    <property type="match status" value="1"/>
</dbReference>
<dbReference type="Proteomes" id="UP001597526">
    <property type="component" value="Unassembled WGS sequence"/>
</dbReference>
<evidence type="ECO:0000256" key="2">
    <source>
        <dbReference type="ARBA" id="ARBA00022598"/>
    </source>
</evidence>
<dbReference type="RefSeq" id="WP_377766721.1">
    <property type="nucleotide sequence ID" value="NZ_JBHULB010000011.1"/>
</dbReference>
<dbReference type="PANTHER" id="PTHR43201">
    <property type="entry name" value="ACYL-COA SYNTHETASE"/>
    <property type="match status" value="1"/>
</dbReference>
<evidence type="ECO:0000256" key="1">
    <source>
        <dbReference type="ARBA" id="ARBA00006432"/>
    </source>
</evidence>
<keyword evidence="2" id="KW-0436">Ligase</keyword>
<dbReference type="PANTHER" id="PTHR43201:SF5">
    <property type="entry name" value="MEDIUM-CHAIN ACYL-COA LIGASE ACSF2, MITOCHONDRIAL"/>
    <property type="match status" value="1"/>
</dbReference>
<comment type="similarity">
    <text evidence="1">Belongs to the ATP-dependent AMP-binding enzyme family.</text>
</comment>
<gene>
    <name evidence="4" type="ORF">ACFSQJ_09485</name>
</gene>
<dbReference type="EMBL" id="JBHULB010000011">
    <property type="protein sequence ID" value="MFD2587161.1"/>
    <property type="molecule type" value="Genomic_DNA"/>
</dbReference>
<evidence type="ECO:0000313" key="4">
    <source>
        <dbReference type="EMBL" id="MFD2587161.1"/>
    </source>
</evidence>
<dbReference type="InterPro" id="IPR000873">
    <property type="entry name" value="AMP-dep_synth/lig_dom"/>
</dbReference>
<proteinExistence type="inferred from homology"/>
<dbReference type="Gene3D" id="3.40.50.12780">
    <property type="entry name" value="N-terminal domain of ligase-like"/>
    <property type="match status" value="1"/>
</dbReference>
<protein>
    <submittedName>
        <fullName evidence="4">AMP-binding protein</fullName>
    </submittedName>
</protein>
<dbReference type="InterPro" id="IPR045851">
    <property type="entry name" value="AMP-bd_C_sf"/>
</dbReference>
<keyword evidence="5" id="KW-1185">Reference proteome</keyword>
<evidence type="ECO:0000259" key="3">
    <source>
        <dbReference type="Pfam" id="PF00501"/>
    </source>
</evidence>
<name>A0ABW5MXN8_9FLAO</name>
<evidence type="ECO:0000313" key="5">
    <source>
        <dbReference type="Proteomes" id="UP001597526"/>
    </source>
</evidence>
<reference evidence="5" key="1">
    <citation type="journal article" date="2019" name="Int. J. Syst. Evol. Microbiol.">
        <title>The Global Catalogue of Microorganisms (GCM) 10K type strain sequencing project: providing services to taxonomists for standard genome sequencing and annotation.</title>
        <authorList>
            <consortium name="The Broad Institute Genomics Platform"/>
            <consortium name="The Broad Institute Genome Sequencing Center for Infectious Disease"/>
            <person name="Wu L."/>
            <person name="Ma J."/>
        </authorList>
    </citation>
    <scope>NUCLEOTIDE SEQUENCE [LARGE SCALE GENOMIC DNA]</scope>
    <source>
        <strain evidence="5">KCTC 52368</strain>
    </source>
</reference>
<dbReference type="Pfam" id="PF00501">
    <property type="entry name" value="AMP-binding"/>
    <property type="match status" value="1"/>
</dbReference>
<sequence>MEIHPKFKLNGESYSVQELKEVAYSLVKEGKPFEVSIGNFLLNWLSTSKTLTVSTSGSTGTAKQIQLQKTQMVNSALATGSLFNLKAGNSALLCLPCNFIAGKMMLVRAMVLGLEMDSVEPSSNPLREVIKTYDFGAMIPLQAQNSLKKLQLIDKLILGGTPLNQKLRNQLSPLNTSIYETYGMTETITHIAVRKLEADKFVTLPDVTVVQDSRECLVINAPKILTEEVITNDVVELISNTEFKWLGRYDTVINSGGIKLIPEQIELKLSKIIDNRFFVAGIPDETLGEKLVLVVESSEISTLAEKLKFVEGLSKFELPKAIYFIPEFKETKNGKLHRSKTMKLIKN</sequence>
<dbReference type="InterPro" id="IPR042099">
    <property type="entry name" value="ANL_N_sf"/>
</dbReference>